<protein>
    <recommendedName>
        <fullName evidence="6">Sulfotransferase</fullName>
        <ecNumber evidence="6">2.8.2.-</ecNumber>
    </recommendedName>
</protein>
<gene>
    <name evidence="9" type="primary">Sult1c2_4</name>
    <name evidence="9" type="ORF">GTO96_0002157</name>
</gene>
<dbReference type="SUPFAM" id="SSF52540">
    <property type="entry name" value="P-loop containing nucleoside triphosphate hydrolases"/>
    <property type="match status" value="2"/>
</dbReference>
<feature type="region of interest" description="Disordered" evidence="7">
    <location>
        <begin position="1"/>
        <end position="30"/>
    </location>
</feature>
<dbReference type="EMBL" id="JAATIS010003638">
    <property type="protein sequence ID" value="KAG2464064.1"/>
    <property type="molecule type" value="Genomic_DNA"/>
</dbReference>
<dbReference type="PANTHER" id="PTHR11783">
    <property type="entry name" value="SULFOTRANSFERASE SULT"/>
    <property type="match status" value="1"/>
</dbReference>
<evidence type="ECO:0000256" key="6">
    <source>
        <dbReference type="RuleBase" id="RU361155"/>
    </source>
</evidence>
<sequence>MSESLGAPRHEVCNSGTSNPTTRVQRPNLSNVKGVPLHSSMCATFDKTEKFQAKGDDVLIATYPKAGTTWMIEIVDSIRQGGITKEIKTIPSHERAPFLEFSSLTVIPTGLDLLEAMPSPRLVKTHLPFQLVPKSIWDKGCKVIYVARNAKDVLVSFYFFHKMNTRLPDTGTWDDFIESFLSGNVAWGSWFDHVTGWWDVRERHQVLYVFYEDILQDPMREVERVAHFLGHTLDKGTVQEIVKHTAFDVMKDNPMTNASIIPTSILDVRISPFMRKGLDLLEAMPYPRLVKTHLPFQLVPQSIWDKGCKVIYVARNAKDVLVSFYFFHKMNTRLPDTGTWDDFIENFLSGNVAWGSWFDHVTGWWDIKERHQILYVFYEDILQDPIREVERVAHFLGHTLDKGTVQEIVKHTAFDVMKDNPMTNASIIPTSILDVRISPFMRKGQVGDWKNHFTVAQNERFEEEYRRRMAGTSLRFRTEL</sequence>
<evidence type="ECO:0000256" key="5">
    <source>
        <dbReference type="ARBA" id="ARBA00022939"/>
    </source>
</evidence>
<dbReference type="GO" id="GO:0005737">
    <property type="term" value="C:cytoplasm"/>
    <property type="evidence" value="ECO:0007669"/>
    <property type="project" value="UniProtKB-SubCell"/>
</dbReference>
<dbReference type="InterPro" id="IPR000863">
    <property type="entry name" value="Sulfotransferase_dom"/>
</dbReference>
<dbReference type="Gene3D" id="3.40.50.300">
    <property type="entry name" value="P-loop containing nucleotide triphosphate hydrolases"/>
    <property type="match status" value="2"/>
</dbReference>
<keyword evidence="5" id="KW-0128">Catecholamine metabolism</keyword>
<evidence type="ECO:0000313" key="10">
    <source>
        <dbReference type="Proteomes" id="UP000886611"/>
    </source>
</evidence>
<dbReference type="InterPro" id="IPR027417">
    <property type="entry name" value="P-loop_NTPase"/>
</dbReference>
<feature type="non-terminal residue" evidence="9">
    <location>
        <position position="480"/>
    </location>
</feature>
<comment type="similarity">
    <text evidence="2 6">Belongs to the sulfotransferase 1 family.</text>
</comment>
<keyword evidence="3" id="KW-0963">Cytoplasm</keyword>
<name>A0A8X7XAX8_POLSE</name>
<evidence type="ECO:0000256" key="4">
    <source>
        <dbReference type="ARBA" id="ARBA00022679"/>
    </source>
</evidence>
<feature type="non-terminal residue" evidence="9">
    <location>
        <position position="1"/>
    </location>
</feature>
<comment type="caution">
    <text evidence="9">The sequence shown here is derived from an EMBL/GenBank/DDBJ whole genome shotgun (WGS) entry which is preliminary data.</text>
</comment>
<evidence type="ECO:0000313" key="9">
    <source>
        <dbReference type="EMBL" id="KAG2464064.1"/>
    </source>
</evidence>
<dbReference type="EC" id="2.8.2.-" evidence="6"/>
<proteinExistence type="inferred from homology"/>
<evidence type="ECO:0000256" key="2">
    <source>
        <dbReference type="ARBA" id="ARBA00005771"/>
    </source>
</evidence>
<evidence type="ECO:0000256" key="7">
    <source>
        <dbReference type="SAM" id="MobiDB-lite"/>
    </source>
</evidence>
<comment type="subcellular location">
    <subcellularLocation>
        <location evidence="1">Cytoplasm</location>
    </subcellularLocation>
</comment>
<dbReference type="AlphaFoldDB" id="A0A8X7XAX8"/>
<feature type="domain" description="Sulfotransferase" evidence="8">
    <location>
        <begin position="279"/>
        <end position="472"/>
    </location>
</feature>
<evidence type="ECO:0000256" key="1">
    <source>
        <dbReference type="ARBA" id="ARBA00004496"/>
    </source>
</evidence>
<dbReference type="FunFam" id="3.40.50.300:FF:000433">
    <property type="entry name" value="Estrogen sulfotransferase"/>
    <property type="match status" value="2"/>
</dbReference>
<accession>A0A8X7XAX8</accession>
<dbReference type="GO" id="GO:0006805">
    <property type="term" value="P:xenobiotic metabolic process"/>
    <property type="evidence" value="ECO:0007669"/>
    <property type="project" value="UniProtKB-ARBA"/>
</dbReference>
<evidence type="ECO:0000256" key="3">
    <source>
        <dbReference type="ARBA" id="ARBA00022490"/>
    </source>
</evidence>
<organism evidence="9 10">
    <name type="scientific">Polypterus senegalus</name>
    <name type="common">Senegal bichir</name>
    <dbReference type="NCBI Taxonomy" id="55291"/>
    <lineage>
        <taxon>Eukaryota</taxon>
        <taxon>Metazoa</taxon>
        <taxon>Chordata</taxon>
        <taxon>Craniata</taxon>
        <taxon>Vertebrata</taxon>
        <taxon>Euteleostomi</taxon>
        <taxon>Actinopterygii</taxon>
        <taxon>Polypteriformes</taxon>
        <taxon>Polypteridae</taxon>
        <taxon>Polypterus</taxon>
    </lineage>
</organism>
<dbReference type="GO" id="GO:0008146">
    <property type="term" value="F:sulfotransferase activity"/>
    <property type="evidence" value="ECO:0007669"/>
    <property type="project" value="InterPro"/>
</dbReference>
<dbReference type="Proteomes" id="UP000886611">
    <property type="component" value="Unassembled WGS sequence"/>
</dbReference>
<dbReference type="Pfam" id="PF00685">
    <property type="entry name" value="Sulfotransfer_1"/>
    <property type="match status" value="2"/>
</dbReference>
<reference evidence="9 10" key="1">
    <citation type="journal article" date="2021" name="Cell">
        <title>Tracing the genetic footprints of vertebrate landing in non-teleost ray-finned fishes.</title>
        <authorList>
            <person name="Bi X."/>
            <person name="Wang K."/>
            <person name="Yang L."/>
            <person name="Pan H."/>
            <person name="Jiang H."/>
            <person name="Wei Q."/>
            <person name="Fang M."/>
            <person name="Yu H."/>
            <person name="Zhu C."/>
            <person name="Cai Y."/>
            <person name="He Y."/>
            <person name="Gan X."/>
            <person name="Zeng H."/>
            <person name="Yu D."/>
            <person name="Zhu Y."/>
            <person name="Jiang H."/>
            <person name="Qiu Q."/>
            <person name="Yang H."/>
            <person name="Zhang Y.E."/>
            <person name="Wang W."/>
            <person name="Zhu M."/>
            <person name="He S."/>
            <person name="Zhang G."/>
        </authorList>
    </citation>
    <scope>NUCLEOTIDE SEQUENCE [LARGE SCALE GENOMIC DNA]</scope>
    <source>
        <strain evidence="9">Bchr_013</strain>
    </source>
</reference>
<evidence type="ECO:0000259" key="8">
    <source>
        <dbReference type="Pfam" id="PF00685"/>
    </source>
</evidence>
<feature type="domain" description="Sulfotransferase" evidence="8">
    <location>
        <begin position="56"/>
        <end position="278"/>
    </location>
</feature>
<feature type="compositionally biased region" description="Polar residues" evidence="7">
    <location>
        <begin position="14"/>
        <end position="30"/>
    </location>
</feature>
<dbReference type="GO" id="GO:0006584">
    <property type="term" value="P:catecholamine metabolic process"/>
    <property type="evidence" value="ECO:0007669"/>
    <property type="project" value="UniProtKB-KW"/>
</dbReference>
<keyword evidence="10" id="KW-1185">Reference proteome</keyword>
<keyword evidence="4 6" id="KW-0808">Transferase</keyword>